<accession>A0ABD1GKC2</accession>
<dbReference type="InterPro" id="IPR018289">
    <property type="entry name" value="MULE_transposase_dom"/>
</dbReference>
<name>A0ABD1GKC2_SALDI</name>
<dbReference type="PANTHER" id="PTHR31973">
    <property type="entry name" value="POLYPROTEIN, PUTATIVE-RELATED"/>
    <property type="match status" value="1"/>
</dbReference>
<evidence type="ECO:0000313" key="2">
    <source>
        <dbReference type="EMBL" id="KAL1544145.1"/>
    </source>
</evidence>
<proteinExistence type="predicted"/>
<evidence type="ECO:0000259" key="1">
    <source>
        <dbReference type="Pfam" id="PF10551"/>
    </source>
</evidence>
<dbReference type="AlphaFoldDB" id="A0ABD1GKC2"/>
<dbReference type="Pfam" id="PF10551">
    <property type="entry name" value="MULE"/>
    <property type="match status" value="1"/>
</dbReference>
<evidence type="ECO:0000313" key="3">
    <source>
        <dbReference type="Proteomes" id="UP001567538"/>
    </source>
</evidence>
<dbReference type="PANTHER" id="PTHR31973:SF195">
    <property type="entry name" value="MUDR FAMILY TRANSPOSASE"/>
    <property type="match status" value="1"/>
</dbReference>
<organism evidence="2 3">
    <name type="scientific">Salvia divinorum</name>
    <name type="common">Maria pastora</name>
    <name type="synonym">Diviner's sage</name>
    <dbReference type="NCBI Taxonomy" id="28513"/>
    <lineage>
        <taxon>Eukaryota</taxon>
        <taxon>Viridiplantae</taxon>
        <taxon>Streptophyta</taxon>
        <taxon>Embryophyta</taxon>
        <taxon>Tracheophyta</taxon>
        <taxon>Spermatophyta</taxon>
        <taxon>Magnoliopsida</taxon>
        <taxon>eudicotyledons</taxon>
        <taxon>Gunneridae</taxon>
        <taxon>Pentapetalae</taxon>
        <taxon>asterids</taxon>
        <taxon>lamiids</taxon>
        <taxon>Lamiales</taxon>
        <taxon>Lamiaceae</taxon>
        <taxon>Nepetoideae</taxon>
        <taxon>Mentheae</taxon>
        <taxon>Salviinae</taxon>
        <taxon>Salvia</taxon>
        <taxon>Salvia subgen. Calosphace</taxon>
    </lineage>
</organism>
<dbReference type="Proteomes" id="UP001567538">
    <property type="component" value="Unassembled WGS sequence"/>
</dbReference>
<dbReference type="EMBL" id="JBEAFC010000008">
    <property type="protein sequence ID" value="KAL1544145.1"/>
    <property type="molecule type" value="Genomic_DNA"/>
</dbReference>
<keyword evidence="3" id="KW-1185">Reference proteome</keyword>
<feature type="domain" description="MULE transposase" evidence="1">
    <location>
        <begin position="190"/>
        <end position="269"/>
    </location>
</feature>
<protein>
    <recommendedName>
        <fullName evidence="1">MULE transposase domain-containing protein</fullName>
    </recommendedName>
</protein>
<gene>
    <name evidence="2" type="ORF">AAHA92_21036</name>
</gene>
<sequence length="269" mass="30565">MDQSGEIRHTIDWDIIEITPFEESQIDAPVNLMDEETMFAFVGLTLEKHNDSVEGMNFGPIVDEIMDISVDDHIPNEENVFHDMDDPPMDVGTIYANMNDFRRAVKQHAIKTKLMKDKKQVKIAREKLYGTWEDSFGNLFNFKAMVELKMPGSVVEIGLKETEDGVYFQRFFCCFKPSINGFLNGCRPYLSVDATALNGRWNGQLASATALDGHNWIFPVAFGLFESETNEEWIWFMEQLKRAIGSPPHLAICSHACKGLENALKAVFP</sequence>
<reference evidence="2 3" key="1">
    <citation type="submission" date="2024-06" db="EMBL/GenBank/DDBJ databases">
        <title>A chromosome level genome sequence of Diviner's sage (Salvia divinorum).</title>
        <authorList>
            <person name="Ford S.A."/>
            <person name="Ro D.-K."/>
            <person name="Ness R.W."/>
            <person name="Phillips M.A."/>
        </authorList>
    </citation>
    <scope>NUCLEOTIDE SEQUENCE [LARGE SCALE GENOMIC DNA]</scope>
    <source>
        <strain evidence="2">SAF-2024a</strain>
        <tissue evidence="2">Leaf</tissue>
    </source>
</reference>
<comment type="caution">
    <text evidence="2">The sequence shown here is derived from an EMBL/GenBank/DDBJ whole genome shotgun (WGS) entry which is preliminary data.</text>
</comment>